<dbReference type="GO" id="GO:0003700">
    <property type="term" value="F:DNA-binding transcription factor activity"/>
    <property type="evidence" value="ECO:0007669"/>
    <property type="project" value="TreeGrafter"/>
</dbReference>
<keyword evidence="3" id="KW-0804">Transcription</keyword>
<dbReference type="InterPro" id="IPR001647">
    <property type="entry name" value="HTH_TetR"/>
</dbReference>
<dbReference type="PRINTS" id="PR00455">
    <property type="entry name" value="HTHTETR"/>
</dbReference>
<dbReference type="PROSITE" id="PS50977">
    <property type="entry name" value="HTH_TETR_2"/>
    <property type="match status" value="1"/>
</dbReference>
<gene>
    <name evidence="6" type="ORF">MCNF_53570</name>
</gene>
<dbReference type="InterPro" id="IPR011075">
    <property type="entry name" value="TetR_C"/>
</dbReference>
<organism evidence="6 7">
    <name type="scientific">Mycolicibacterium confluentis</name>
    <dbReference type="NCBI Taxonomy" id="28047"/>
    <lineage>
        <taxon>Bacteria</taxon>
        <taxon>Bacillati</taxon>
        <taxon>Actinomycetota</taxon>
        <taxon>Actinomycetes</taxon>
        <taxon>Mycobacteriales</taxon>
        <taxon>Mycobacteriaceae</taxon>
        <taxon>Mycolicibacterium</taxon>
    </lineage>
</organism>
<evidence type="ECO:0000256" key="1">
    <source>
        <dbReference type="ARBA" id="ARBA00023015"/>
    </source>
</evidence>
<dbReference type="GO" id="GO:0000976">
    <property type="term" value="F:transcription cis-regulatory region binding"/>
    <property type="evidence" value="ECO:0007669"/>
    <property type="project" value="TreeGrafter"/>
</dbReference>
<dbReference type="InterPro" id="IPR009057">
    <property type="entry name" value="Homeodomain-like_sf"/>
</dbReference>
<dbReference type="Gene3D" id="1.10.357.10">
    <property type="entry name" value="Tetracycline Repressor, domain 2"/>
    <property type="match status" value="1"/>
</dbReference>
<feature type="domain" description="HTH tetR-type" evidence="5">
    <location>
        <begin position="38"/>
        <end position="98"/>
    </location>
</feature>
<evidence type="ECO:0000313" key="7">
    <source>
        <dbReference type="Proteomes" id="UP000466931"/>
    </source>
</evidence>
<evidence type="ECO:0000256" key="3">
    <source>
        <dbReference type="ARBA" id="ARBA00023163"/>
    </source>
</evidence>
<dbReference type="InterPro" id="IPR023772">
    <property type="entry name" value="DNA-bd_HTH_TetR-type_CS"/>
</dbReference>
<accession>A0A7I7Y6T8</accession>
<keyword evidence="1" id="KW-0805">Transcription regulation</keyword>
<dbReference type="Pfam" id="PF00440">
    <property type="entry name" value="TetR_N"/>
    <property type="match status" value="1"/>
</dbReference>
<dbReference type="InterPro" id="IPR036271">
    <property type="entry name" value="Tet_transcr_reg_TetR-rel_C_sf"/>
</dbReference>
<evidence type="ECO:0000256" key="2">
    <source>
        <dbReference type="ARBA" id="ARBA00023125"/>
    </source>
</evidence>
<evidence type="ECO:0000256" key="4">
    <source>
        <dbReference type="PROSITE-ProRule" id="PRU00335"/>
    </source>
</evidence>
<dbReference type="PROSITE" id="PS01081">
    <property type="entry name" value="HTH_TETR_1"/>
    <property type="match status" value="1"/>
</dbReference>
<dbReference type="Gene3D" id="1.10.10.60">
    <property type="entry name" value="Homeodomain-like"/>
    <property type="match status" value="1"/>
</dbReference>
<dbReference type="PANTHER" id="PTHR30055">
    <property type="entry name" value="HTH-TYPE TRANSCRIPTIONAL REGULATOR RUTR"/>
    <property type="match status" value="1"/>
</dbReference>
<dbReference type="Proteomes" id="UP000466931">
    <property type="component" value="Chromosome"/>
</dbReference>
<evidence type="ECO:0000259" key="5">
    <source>
        <dbReference type="PROSITE" id="PS50977"/>
    </source>
</evidence>
<dbReference type="SUPFAM" id="SSF46689">
    <property type="entry name" value="Homeodomain-like"/>
    <property type="match status" value="1"/>
</dbReference>
<reference evidence="6" key="2">
    <citation type="submission" date="2020-02" db="EMBL/GenBank/DDBJ databases">
        <authorList>
            <person name="Matsumoto Y."/>
            <person name="Motooka D."/>
            <person name="Nakamura S."/>
        </authorList>
    </citation>
    <scope>NUCLEOTIDE SEQUENCE</scope>
    <source>
        <strain evidence="6">JCM 13671</strain>
    </source>
</reference>
<dbReference type="Pfam" id="PF16859">
    <property type="entry name" value="TetR_C_11"/>
    <property type="match status" value="1"/>
</dbReference>
<sequence length="229" mass="25068">MVDGWGRLVGGVAKPPPDYVTYCKSIGMPEPRGRPRDPQTDRDIVAATRRLLIEDGYDQVSIEAIAREAGVSRPTVYRRWPSKAHVVFDAVFDAPSDGEIPSTSGDFEADLLSFVRGALTFWRQPVVEAAALGILAERHRDPQLHIRTQQLLDERTRAAFGDLVRAGVEQGAVDAAVDVDMLYQVLIGTAFYTAQMGRDTTGVDGFAKRLCALVTDGARPNTTGKARQR</sequence>
<dbReference type="AlphaFoldDB" id="A0A7I7Y6T8"/>
<protein>
    <submittedName>
        <fullName evidence="6">TetR family transcriptional regulator</fullName>
    </submittedName>
</protein>
<keyword evidence="2 4" id="KW-0238">DNA-binding</keyword>
<dbReference type="InterPro" id="IPR050109">
    <property type="entry name" value="HTH-type_TetR-like_transc_reg"/>
</dbReference>
<name>A0A7I7Y6T8_9MYCO</name>
<evidence type="ECO:0000313" key="6">
    <source>
        <dbReference type="EMBL" id="BBZ36752.1"/>
    </source>
</evidence>
<dbReference type="PANTHER" id="PTHR30055:SF148">
    <property type="entry name" value="TETR-FAMILY TRANSCRIPTIONAL REGULATOR"/>
    <property type="match status" value="1"/>
</dbReference>
<dbReference type="EMBL" id="AP022612">
    <property type="protein sequence ID" value="BBZ36752.1"/>
    <property type="molecule type" value="Genomic_DNA"/>
</dbReference>
<dbReference type="SUPFAM" id="SSF48498">
    <property type="entry name" value="Tetracyclin repressor-like, C-terminal domain"/>
    <property type="match status" value="1"/>
</dbReference>
<proteinExistence type="predicted"/>
<reference evidence="6" key="1">
    <citation type="journal article" date="2019" name="Emerg. Microbes Infect.">
        <title>Comprehensive subspecies identification of 175 nontuberculous mycobacteria species based on 7547 genomic profiles.</title>
        <authorList>
            <person name="Matsumoto Y."/>
            <person name="Kinjo T."/>
            <person name="Motooka D."/>
            <person name="Nabeya D."/>
            <person name="Jung N."/>
            <person name="Uechi K."/>
            <person name="Horii T."/>
            <person name="Iida T."/>
            <person name="Fujita J."/>
            <person name="Nakamura S."/>
        </authorList>
    </citation>
    <scope>NUCLEOTIDE SEQUENCE [LARGE SCALE GENOMIC DNA]</scope>
    <source>
        <strain evidence="6">JCM 13671</strain>
    </source>
</reference>
<keyword evidence="7" id="KW-1185">Reference proteome</keyword>
<feature type="DNA-binding region" description="H-T-H motif" evidence="4">
    <location>
        <begin position="61"/>
        <end position="80"/>
    </location>
</feature>